<evidence type="ECO:0000256" key="1">
    <source>
        <dbReference type="ARBA" id="ARBA00022630"/>
    </source>
</evidence>
<protein>
    <submittedName>
        <fullName evidence="5">NAD(P)H dehydrogenase (Quinone)</fullName>
        <ecNumber evidence="5">1.6.5.2</ecNumber>
    </submittedName>
</protein>
<dbReference type="GO" id="GO:0010181">
    <property type="term" value="F:FMN binding"/>
    <property type="evidence" value="ECO:0007669"/>
    <property type="project" value="InterPro"/>
</dbReference>
<dbReference type="EMBL" id="BSPG01000001">
    <property type="protein sequence ID" value="GLS42575.1"/>
    <property type="molecule type" value="Genomic_DNA"/>
</dbReference>
<keyword evidence="5" id="KW-0560">Oxidoreductase</keyword>
<reference evidence="5 6" key="3">
    <citation type="submission" date="2020-08" db="EMBL/GenBank/DDBJ databases">
        <title>Genomic Encyclopedia of Type Strains, Phase IV (KMG-IV): sequencing the most valuable type-strain genomes for metagenomic binning, comparative biology and taxonomic classification.</title>
        <authorList>
            <person name="Goeker M."/>
        </authorList>
    </citation>
    <scope>NUCLEOTIDE SEQUENCE [LARGE SCALE GENOMIC DNA]</scope>
    <source>
        <strain evidence="5 6">DSM 24105</strain>
    </source>
</reference>
<keyword evidence="7" id="KW-1185">Reference proteome</keyword>
<keyword evidence="1" id="KW-0285">Flavoprotein</keyword>
<dbReference type="Proteomes" id="UP001156881">
    <property type="component" value="Unassembled WGS sequence"/>
</dbReference>
<organism evidence="5 6">
    <name type="scientific">Methylobacterium brachythecii</name>
    <dbReference type="NCBI Taxonomy" id="1176177"/>
    <lineage>
        <taxon>Bacteria</taxon>
        <taxon>Pseudomonadati</taxon>
        <taxon>Pseudomonadota</taxon>
        <taxon>Alphaproteobacteria</taxon>
        <taxon>Hyphomicrobiales</taxon>
        <taxon>Methylobacteriaceae</taxon>
        <taxon>Methylobacterium</taxon>
    </lineage>
</organism>
<evidence type="ECO:0000313" key="7">
    <source>
        <dbReference type="Proteomes" id="UP001156881"/>
    </source>
</evidence>
<dbReference type="Gene3D" id="3.40.50.360">
    <property type="match status" value="1"/>
</dbReference>
<dbReference type="RefSeq" id="WP_183504892.1">
    <property type="nucleotide sequence ID" value="NZ_BSPG01000001.1"/>
</dbReference>
<reference evidence="4" key="4">
    <citation type="submission" date="2023-01" db="EMBL/GenBank/DDBJ databases">
        <title>Draft genome sequence of Methylobacterium brachythecii strain NBRC 107710.</title>
        <authorList>
            <person name="Sun Q."/>
            <person name="Mori K."/>
        </authorList>
    </citation>
    <scope>NUCLEOTIDE SEQUENCE</scope>
    <source>
        <strain evidence="4">NBRC 107710</strain>
    </source>
</reference>
<dbReference type="Pfam" id="PF03358">
    <property type="entry name" value="FMN_red"/>
    <property type="match status" value="1"/>
</dbReference>
<dbReference type="InterPro" id="IPR029039">
    <property type="entry name" value="Flavoprotein-like_sf"/>
</dbReference>
<gene>
    <name evidence="4" type="ORF">GCM10007884_05600</name>
    <name evidence="5" type="ORF">GGR33_002228</name>
</gene>
<dbReference type="GO" id="GO:0003955">
    <property type="term" value="F:NAD(P)H dehydrogenase (quinone) activity"/>
    <property type="evidence" value="ECO:0007669"/>
    <property type="project" value="UniProtKB-EC"/>
</dbReference>
<name>A0A7W6F6W2_9HYPH</name>
<evidence type="ECO:0000256" key="2">
    <source>
        <dbReference type="ARBA" id="ARBA00022643"/>
    </source>
</evidence>
<keyword evidence="2" id="KW-0288">FMN</keyword>
<sequence length="180" mass="18600">MSAPNILIVFFAGNEATEALALVIAEGARAAGAAVRLRRTPHASGADATAYDPPTVEDAVWADAILFGTPRLFGSIPSELSLYLDGLDDVRLRGALNGTFGGVFGAPDAAQNSGRSTVLSLYDRLVALGLIIVPLGYSHLAPNAIRPRSDEDRAAARRQGGRIAAVAAQAIAEPLLGRAA</sequence>
<reference evidence="4" key="1">
    <citation type="journal article" date="2014" name="Int. J. Syst. Evol. Microbiol.">
        <title>Complete genome of a new Firmicutes species belonging to the dominant human colonic microbiota ('Ruminococcus bicirculans') reveals two chromosomes and a selective capacity to utilize plant glucans.</title>
        <authorList>
            <consortium name="NISC Comparative Sequencing Program"/>
            <person name="Wegmann U."/>
            <person name="Louis P."/>
            <person name="Goesmann A."/>
            <person name="Henrissat B."/>
            <person name="Duncan S.H."/>
            <person name="Flint H.J."/>
        </authorList>
    </citation>
    <scope>NUCLEOTIDE SEQUENCE</scope>
    <source>
        <strain evidence="4">NBRC 107710</strain>
    </source>
</reference>
<dbReference type="Proteomes" id="UP000517759">
    <property type="component" value="Unassembled WGS sequence"/>
</dbReference>
<dbReference type="SUPFAM" id="SSF52218">
    <property type="entry name" value="Flavoproteins"/>
    <property type="match status" value="1"/>
</dbReference>
<feature type="domain" description="Flavodoxin-like" evidence="3">
    <location>
        <begin position="6"/>
        <end position="164"/>
    </location>
</feature>
<evidence type="ECO:0000313" key="6">
    <source>
        <dbReference type="Proteomes" id="UP000517759"/>
    </source>
</evidence>
<dbReference type="InterPro" id="IPR005025">
    <property type="entry name" value="FMN_Rdtase-like_dom"/>
</dbReference>
<evidence type="ECO:0000313" key="5">
    <source>
        <dbReference type="EMBL" id="MBB3902733.1"/>
    </source>
</evidence>
<evidence type="ECO:0000259" key="3">
    <source>
        <dbReference type="PROSITE" id="PS50902"/>
    </source>
</evidence>
<accession>A0A7W6F6W2</accession>
<proteinExistence type="predicted"/>
<dbReference type="InterPro" id="IPR008254">
    <property type="entry name" value="Flavodoxin/NO_synth"/>
</dbReference>
<dbReference type="EMBL" id="JACIDN010000003">
    <property type="protein sequence ID" value="MBB3902733.1"/>
    <property type="molecule type" value="Genomic_DNA"/>
</dbReference>
<dbReference type="PROSITE" id="PS50902">
    <property type="entry name" value="FLAVODOXIN_LIKE"/>
    <property type="match status" value="1"/>
</dbReference>
<comment type="caution">
    <text evidence="5">The sequence shown here is derived from an EMBL/GenBank/DDBJ whole genome shotgun (WGS) entry which is preliminary data.</text>
</comment>
<reference evidence="7" key="2">
    <citation type="journal article" date="2019" name="Int. J. Syst. Evol. Microbiol.">
        <title>The Global Catalogue of Microorganisms (GCM) 10K type strain sequencing project: providing services to taxonomists for standard genome sequencing and annotation.</title>
        <authorList>
            <consortium name="The Broad Institute Genomics Platform"/>
            <consortium name="The Broad Institute Genome Sequencing Center for Infectious Disease"/>
            <person name="Wu L."/>
            <person name="Ma J."/>
        </authorList>
    </citation>
    <scope>NUCLEOTIDE SEQUENCE [LARGE SCALE GENOMIC DNA]</scope>
    <source>
        <strain evidence="7">NBRC 107710</strain>
    </source>
</reference>
<evidence type="ECO:0000313" key="4">
    <source>
        <dbReference type="EMBL" id="GLS42575.1"/>
    </source>
</evidence>
<dbReference type="AlphaFoldDB" id="A0A7W6F6W2"/>
<dbReference type="EC" id="1.6.5.2" evidence="5"/>